<evidence type="ECO:0000313" key="18">
    <source>
        <dbReference type="EMBL" id="HGE77761.1"/>
    </source>
</evidence>
<dbReference type="InterPro" id="IPR005835">
    <property type="entry name" value="NTP_transferase_dom"/>
</dbReference>
<keyword evidence="11" id="KW-0511">Multifunctional enzyme</keyword>
<dbReference type="GO" id="GO:0046872">
    <property type="term" value="F:metal ion binding"/>
    <property type="evidence" value="ECO:0007669"/>
    <property type="project" value="UniProtKB-KW"/>
</dbReference>
<evidence type="ECO:0000256" key="14">
    <source>
        <dbReference type="ARBA" id="ARBA00048247"/>
    </source>
</evidence>
<dbReference type="GO" id="GO:0009252">
    <property type="term" value="P:peptidoglycan biosynthetic process"/>
    <property type="evidence" value="ECO:0007669"/>
    <property type="project" value="UniProtKB-KW"/>
</dbReference>
<dbReference type="SUPFAM" id="SSF51161">
    <property type="entry name" value="Trimeric LpxA-like enzymes"/>
    <property type="match status" value="1"/>
</dbReference>
<comment type="cofactor">
    <cofactor evidence="1">
        <name>Mg(2+)</name>
        <dbReference type="ChEBI" id="CHEBI:18420"/>
    </cofactor>
</comment>
<evidence type="ECO:0000256" key="12">
    <source>
        <dbReference type="ARBA" id="ARBA00023315"/>
    </source>
</evidence>
<dbReference type="InterPro" id="IPR050065">
    <property type="entry name" value="GlmU-like"/>
</dbReference>
<evidence type="ECO:0000256" key="5">
    <source>
        <dbReference type="ARBA" id="ARBA00022679"/>
    </source>
</evidence>
<evidence type="ECO:0000256" key="9">
    <source>
        <dbReference type="ARBA" id="ARBA00022960"/>
    </source>
</evidence>
<evidence type="ECO:0000256" key="7">
    <source>
        <dbReference type="ARBA" id="ARBA00022723"/>
    </source>
</evidence>
<evidence type="ECO:0000256" key="6">
    <source>
        <dbReference type="ARBA" id="ARBA00022695"/>
    </source>
</evidence>
<dbReference type="Gene3D" id="2.160.10.10">
    <property type="entry name" value="Hexapeptide repeat proteins"/>
    <property type="match status" value="1"/>
</dbReference>
<dbReference type="PANTHER" id="PTHR43584:SF3">
    <property type="entry name" value="BIFUNCTIONAL PROTEIN GLMU"/>
    <property type="match status" value="1"/>
</dbReference>
<dbReference type="GO" id="GO:0003977">
    <property type="term" value="F:UDP-N-acetylglucosamine diphosphorylase activity"/>
    <property type="evidence" value="ECO:0007669"/>
    <property type="project" value="UniProtKB-EC"/>
</dbReference>
<organism evidence="18">
    <name type="scientific">candidate division WOR-3 bacterium</name>
    <dbReference type="NCBI Taxonomy" id="2052148"/>
    <lineage>
        <taxon>Bacteria</taxon>
        <taxon>Bacteria division WOR-3</taxon>
    </lineage>
</organism>
<keyword evidence="13" id="KW-0961">Cell wall biogenesis/degradation</keyword>
<comment type="catalytic activity">
    <reaction evidence="15">
        <text>N-acetyl-alpha-D-glucosamine 1-phosphate + UTP + H(+) = UDP-N-acetyl-alpha-D-glucosamine + diphosphate</text>
        <dbReference type="Rhea" id="RHEA:13509"/>
        <dbReference type="ChEBI" id="CHEBI:15378"/>
        <dbReference type="ChEBI" id="CHEBI:33019"/>
        <dbReference type="ChEBI" id="CHEBI:46398"/>
        <dbReference type="ChEBI" id="CHEBI:57705"/>
        <dbReference type="ChEBI" id="CHEBI:57776"/>
        <dbReference type="EC" id="2.7.7.23"/>
    </reaction>
</comment>
<proteinExistence type="predicted"/>
<dbReference type="InterPro" id="IPR011004">
    <property type="entry name" value="Trimer_LpxA-like_sf"/>
</dbReference>
<evidence type="ECO:0000256" key="10">
    <source>
        <dbReference type="ARBA" id="ARBA00022984"/>
    </source>
</evidence>
<feature type="domain" description="Nucleotidyl transferase" evidence="17">
    <location>
        <begin position="10"/>
        <end position="221"/>
    </location>
</feature>
<keyword evidence="8" id="KW-0460">Magnesium</keyword>
<comment type="caution">
    <text evidence="18">The sequence shown here is derived from an EMBL/GenBank/DDBJ whole genome shotgun (WGS) entry which is preliminary data.</text>
</comment>
<dbReference type="GO" id="GO:0008360">
    <property type="term" value="P:regulation of cell shape"/>
    <property type="evidence" value="ECO:0007669"/>
    <property type="project" value="UniProtKB-KW"/>
</dbReference>
<evidence type="ECO:0000256" key="4">
    <source>
        <dbReference type="ARBA" id="ARBA00022490"/>
    </source>
</evidence>
<evidence type="ECO:0000256" key="8">
    <source>
        <dbReference type="ARBA" id="ARBA00022842"/>
    </source>
</evidence>
<accession>A0A7V3RGR5</accession>
<comment type="function">
    <text evidence="16">Catalyzes the last two sequential reactions in the de novo biosynthetic pathway for UDP-N-acetylglucosamine (UDP-GlcNAc). The C-terminal domain catalyzes the transfer of acetyl group from acetyl coenzyme A to glucosamine-1-phosphate (GlcN-1-P) to produce N-acetylglucosamine-1-phosphate (GlcNAc-1-P), which is converted into UDP-GlcNAc by the transfer of uridine 5-monophosphate (from uridine 5-triphosphate), a reaction catalyzed by the N-terminal domain.</text>
</comment>
<keyword evidence="4" id="KW-0963">Cytoplasm</keyword>
<dbReference type="AlphaFoldDB" id="A0A7V3RGR5"/>
<evidence type="ECO:0000256" key="11">
    <source>
        <dbReference type="ARBA" id="ARBA00023268"/>
    </source>
</evidence>
<keyword evidence="7" id="KW-0479">Metal-binding</keyword>
<protein>
    <recommendedName>
        <fullName evidence="17">Nucleotidyl transferase domain-containing protein</fullName>
    </recommendedName>
</protein>
<comment type="catalytic activity">
    <reaction evidence="14">
        <text>alpha-D-glucosamine 1-phosphate + acetyl-CoA = N-acetyl-alpha-D-glucosamine 1-phosphate + CoA + H(+)</text>
        <dbReference type="Rhea" id="RHEA:13725"/>
        <dbReference type="ChEBI" id="CHEBI:15378"/>
        <dbReference type="ChEBI" id="CHEBI:57287"/>
        <dbReference type="ChEBI" id="CHEBI:57288"/>
        <dbReference type="ChEBI" id="CHEBI:57776"/>
        <dbReference type="ChEBI" id="CHEBI:58516"/>
        <dbReference type="EC" id="2.3.1.157"/>
    </reaction>
</comment>
<dbReference type="Gene3D" id="3.90.550.10">
    <property type="entry name" value="Spore Coat Polysaccharide Biosynthesis Protein SpsA, Chain A"/>
    <property type="match status" value="1"/>
</dbReference>
<keyword evidence="5" id="KW-0808">Transferase</keyword>
<comment type="pathway">
    <text evidence="3">Nucleotide-sugar biosynthesis; UDP-N-acetyl-alpha-D-glucosamine biosynthesis; UDP-N-acetyl-alpha-D-glucosamine from N-acetyl-alpha-D-glucosamine 1-phosphate: step 1/1.</text>
</comment>
<evidence type="ECO:0000256" key="15">
    <source>
        <dbReference type="ARBA" id="ARBA00048493"/>
    </source>
</evidence>
<evidence type="ECO:0000256" key="13">
    <source>
        <dbReference type="ARBA" id="ARBA00023316"/>
    </source>
</evidence>
<dbReference type="EMBL" id="DTOZ01000053">
    <property type="protein sequence ID" value="HGE77761.1"/>
    <property type="molecule type" value="Genomic_DNA"/>
</dbReference>
<evidence type="ECO:0000256" key="3">
    <source>
        <dbReference type="ARBA" id="ARBA00005208"/>
    </source>
</evidence>
<keyword evidence="12" id="KW-0012">Acyltransferase</keyword>
<dbReference type="Pfam" id="PF00483">
    <property type="entry name" value="NTP_transferase"/>
    <property type="match status" value="1"/>
</dbReference>
<reference evidence="18" key="1">
    <citation type="journal article" date="2020" name="mSystems">
        <title>Genome- and Community-Level Interaction Insights into Carbon Utilization and Element Cycling Functions of Hydrothermarchaeota in Hydrothermal Sediment.</title>
        <authorList>
            <person name="Zhou Z."/>
            <person name="Liu Y."/>
            <person name="Xu W."/>
            <person name="Pan J."/>
            <person name="Luo Z.H."/>
            <person name="Li M."/>
        </authorList>
    </citation>
    <scope>NUCLEOTIDE SEQUENCE [LARGE SCALE GENOMIC DNA]</scope>
    <source>
        <strain evidence="18">SpSt-961</strain>
    </source>
</reference>
<comment type="pathway">
    <text evidence="2">Nucleotide-sugar biosynthesis; UDP-N-acetyl-alpha-D-glucosamine biosynthesis; N-acetyl-alpha-D-glucosamine 1-phosphate from alpha-D-glucosamine 6-phosphate (route II): step 2/2.</text>
</comment>
<keyword evidence="9" id="KW-0133">Cell shape</keyword>
<keyword evidence="10" id="KW-0573">Peptidoglycan synthesis</keyword>
<evidence type="ECO:0000256" key="2">
    <source>
        <dbReference type="ARBA" id="ARBA00005166"/>
    </source>
</evidence>
<dbReference type="GO" id="GO:0071555">
    <property type="term" value="P:cell wall organization"/>
    <property type="evidence" value="ECO:0007669"/>
    <property type="project" value="UniProtKB-KW"/>
</dbReference>
<dbReference type="SUPFAM" id="SSF53448">
    <property type="entry name" value="Nucleotide-diphospho-sugar transferases"/>
    <property type="match status" value="1"/>
</dbReference>
<evidence type="ECO:0000256" key="1">
    <source>
        <dbReference type="ARBA" id="ARBA00001946"/>
    </source>
</evidence>
<dbReference type="GO" id="GO:0019134">
    <property type="term" value="F:glucosamine-1-phosphate N-acetyltransferase activity"/>
    <property type="evidence" value="ECO:0007669"/>
    <property type="project" value="UniProtKB-EC"/>
</dbReference>
<evidence type="ECO:0000259" key="17">
    <source>
        <dbReference type="Pfam" id="PF00483"/>
    </source>
</evidence>
<dbReference type="CDD" id="cd02540">
    <property type="entry name" value="GT2_GlmU_N_bac"/>
    <property type="match status" value="1"/>
</dbReference>
<sequence length="310" mass="35039">MPLKSSPFSTIILAAGKSKRMFSRSSKILFKILGKPMIQFVVDIAHSVNSDEIIVVVGKDGREIKKILGPEIKYATQTVPKGTGDATRVGIDIAKNPYILILYGDVPLLKKETIEAMIANHFNQNADLSVLTCLVSDPSGYGRIIRDRRGNLIKIIEQVDASEKELKVREINTGIYFGARKIIQDELINLKPDNKQGELYLTDIVHNLIKKKKNVLGFKITDEEEILGVNTKFDLARIQEIAKKRWFKELMLKGVYIEDPQTTHIDLTVKFGNYVHIRPFTMIEGNTFIKDDSVIGPFTWIKDGKKKVLK</sequence>
<gene>
    <name evidence="18" type="ORF">ENX68_02015</name>
</gene>
<keyword evidence="6" id="KW-0548">Nucleotidyltransferase</keyword>
<evidence type="ECO:0000256" key="16">
    <source>
        <dbReference type="ARBA" id="ARBA00049628"/>
    </source>
</evidence>
<dbReference type="PANTHER" id="PTHR43584">
    <property type="entry name" value="NUCLEOTIDYL TRANSFERASE"/>
    <property type="match status" value="1"/>
</dbReference>
<dbReference type="InterPro" id="IPR029044">
    <property type="entry name" value="Nucleotide-diphossugar_trans"/>
</dbReference>
<name>A0A7V3RGR5_UNCW3</name>